<proteinExistence type="evidence at protein level"/>
<reference key="1">
    <citation type="journal article" date="1994" name="Biochem. J.">
        <title>Characterization of two membrane-associated beta-glucosidases from maize (Zea mays L.) coleoptiles.</title>
        <authorList>
            <person name="Feldwisch J."/>
            <person name="Vente A."/>
            <person name="Zettl R."/>
            <person name="Bako L."/>
            <person name="Campos N."/>
            <person name="Palme K."/>
        </authorList>
    </citation>
    <scope>PROTEIN SEQUENCE</scope>
</reference>
<organism>
    <name type="scientific">Zea mays</name>
    <name type="common">Maize</name>
    <dbReference type="NCBI Taxonomy" id="4577"/>
    <lineage>
        <taxon>Eukaryota</taxon>
        <taxon>Viridiplantae</taxon>
        <taxon>Streptophyta</taxon>
        <taxon>Embryophyta</taxon>
        <taxon>Tracheophyta</taxon>
        <taxon>Spermatophyta</taxon>
        <taxon>Magnoliopsida</taxon>
        <taxon>Liliopsida</taxon>
        <taxon>Poales</taxon>
        <taxon>Poaceae</taxon>
        <taxon>PACMAD clade</taxon>
        <taxon>Panicoideae</taxon>
        <taxon>Andropogonodae</taxon>
        <taxon>Andropogoneae</taxon>
        <taxon>Tripsacinae</taxon>
        <taxon>Zea</taxon>
    </lineage>
</organism>
<protein>
    <submittedName>
        <fullName>Beta-D-glucoside glucohydrolase</fullName>
        <ecNumber>3.2.1.21</ecNumber>
    </submittedName>
</protein>
<dbReference type="EC" id="3.2.1.21"/>
<keyword id="KW-0903">Direct protein sequencing</keyword>
<accession>Q9S8L6</accession>
<name>Q9S8L6_MAIZE</name>
<sequence>VGSQNGVQMLSPSEIPQR</sequence>
<dbReference type="AlphaFoldDB" id="Q9S8L6"/>
<dbReference type="GO" id="GO:0008422">
    <property type="term" value="F:beta-glucosidase activity"/>
    <property type="evidence" value="ECO:0007669"/>
    <property type="project" value="UniProtKB-EC"/>
</dbReference>